<name>A0ACB5RBP2_9CLOT</name>
<dbReference type="EMBL" id="BROD01000001">
    <property type="protein sequence ID" value="GKX66653.1"/>
    <property type="molecule type" value="Genomic_DNA"/>
</dbReference>
<proteinExistence type="predicted"/>
<dbReference type="Proteomes" id="UP001058074">
    <property type="component" value="Unassembled WGS sequence"/>
</dbReference>
<sequence>MAKLKLEPVIFKTYRLIARLYMDVPNRDMQLAAENKVKFDNSSFFKKLIFDITSAFIYNHFPLDITIF</sequence>
<evidence type="ECO:0000313" key="1">
    <source>
        <dbReference type="EMBL" id="GKX66653.1"/>
    </source>
</evidence>
<accession>A0ACB5RBP2</accession>
<evidence type="ECO:0000313" key="2">
    <source>
        <dbReference type="Proteomes" id="UP001058074"/>
    </source>
</evidence>
<comment type="caution">
    <text evidence="1">The sequence shown here is derived from an EMBL/GenBank/DDBJ whole genome shotgun (WGS) entry which is preliminary data.</text>
</comment>
<gene>
    <name evidence="1" type="ORF">rsdtw13_19110</name>
</gene>
<keyword evidence="2" id="KW-1185">Reference proteome</keyword>
<organism evidence="1 2">
    <name type="scientific">Inconstantimicrobium mannanitabidum</name>
    <dbReference type="NCBI Taxonomy" id="1604901"/>
    <lineage>
        <taxon>Bacteria</taxon>
        <taxon>Bacillati</taxon>
        <taxon>Bacillota</taxon>
        <taxon>Clostridia</taxon>
        <taxon>Eubacteriales</taxon>
        <taxon>Clostridiaceae</taxon>
        <taxon>Inconstantimicrobium</taxon>
    </lineage>
</organism>
<reference evidence="1" key="1">
    <citation type="journal article" date="2025" name="Int. J. Syst. Evol. Microbiol.">
        <title>Inconstantimicrobium mannanitabidum sp. nov., a novel member of the family Clostridiaceae isolated from anoxic soil under the treatment of reductive soil disinfestation.</title>
        <authorList>
            <person name="Ueki A."/>
            <person name="Tonouchi A."/>
            <person name="Honma S."/>
            <person name="Kaku N."/>
            <person name="Ueki K."/>
        </authorList>
    </citation>
    <scope>NUCLEOTIDE SEQUENCE</scope>
    <source>
        <strain evidence="1">TW13</strain>
    </source>
</reference>
<protein>
    <submittedName>
        <fullName evidence="1">Uncharacterized protein</fullName>
    </submittedName>
</protein>